<protein>
    <submittedName>
        <fullName evidence="2">Uncharacterized protein</fullName>
    </submittedName>
</protein>
<feature type="chain" id="PRO_5016239499" evidence="1">
    <location>
        <begin position="32"/>
        <end position="445"/>
    </location>
</feature>
<proteinExistence type="predicted"/>
<gene>
    <name evidence="2" type="ORF">DL240_14680</name>
</gene>
<reference evidence="2 3" key="1">
    <citation type="submission" date="2018-05" db="EMBL/GenBank/DDBJ databases">
        <title>Lujinxingia marina gen. nov. sp. nov., a new facultative anaerobic member of the class Deltaproteobacteria, and proposal of Lujinxingaceae fam. nov.</title>
        <authorList>
            <person name="Li C.-M."/>
        </authorList>
    </citation>
    <scope>NUCLEOTIDE SEQUENCE [LARGE SCALE GENOMIC DNA]</scope>
    <source>
        <strain evidence="2 3">B210</strain>
    </source>
</reference>
<dbReference type="EMBL" id="QHKO01000007">
    <property type="protein sequence ID" value="RAL20917.1"/>
    <property type="molecule type" value="Genomic_DNA"/>
</dbReference>
<dbReference type="Proteomes" id="UP000249169">
    <property type="component" value="Unassembled WGS sequence"/>
</dbReference>
<dbReference type="OrthoDB" id="5489885at2"/>
<dbReference type="AlphaFoldDB" id="A0A328C2I9"/>
<dbReference type="RefSeq" id="WP_111730648.1">
    <property type="nucleotide sequence ID" value="NZ_QHKO01000007.1"/>
</dbReference>
<keyword evidence="1" id="KW-0732">Signal</keyword>
<evidence type="ECO:0000313" key="3">
    <source>
        <dbReference type="Proteomes" id="UP000249169"/>
    </source>
</evidence>
<comment type="caution">
    <text evidence="2">The sequence shown here is derived from an EMBL/GenBank/DDBJ whole genome shotgun (WGS) entry which is preliminary data.</text>
</comment>
<keyword evidence="3" id="KW-1185">Reference proteome</keyword>
<name>A0A328C2I9_9DELT</name>
<feature type="signal peptide" evidence="1">
    <location>
        <begin position="1"/>
        <end position="31"/>
    </location>
</feature>
<sequence length="445" mass="47731">MNIARWSQKPLSLTCAAVFGAVCLFATPATAAPPTQILQQGRLLDESGEPKSGMVDMQFTIYNAETAGEILWQDEIRVELDDNGFYTVSLGEQGSPLNAAVFAADQTWIGVALDGEDELTPRFQFHSVPYALTSDLAIRALVADQVAAGAVTREALAEDVFEQTAAAVSCAPGQVPVSSSTGWECGELSGGLTLAQVRDALGSTLGDLSCAPNQIPSYDGSQWTCAWQMSYTAGDHLTLNGNTFSVDTTNLDAASLGGTPANAYLTQAQAQASYLPLSGGTLQGDLRVREFEIVKAPDNSVSSGYIERDTTRLVIRNQRRRETVPIPSERLHDLCHDGCTYTISMRYWGNSNVELGSRGPYVFSYDEPSGRWRDSRNANGVAGAGSADHVINAGDWGCCYFTEGEYIAGVAQGDSTREMHLLNYSSTTCPLNSNSSLECILTFSD</sequence>
<evidence type="ECO:0000313" key="2">
    <source>
        <dbReference type="EMBL" id="RAL20917.1"/>
    </source>
</evidence>
<accession>A0A328C2I9</accession>
<organism evidence="2 3">
    <name type="scientific">Lujinxingia litoralis</name>
    <dbReference type="NCBI Taxonomy" id="2211119"/>
    <lineage>
        <taxon>Bacteria</taxon>
        <taxon>Deltaproteobacteria</taxon>
        <taxon>Bradymonadales</taxon>
        <taxon>Lujinxingiaceae</taxon>
        <taxon>Lujinxingia</taxon>
    </lineage>
</organism>
<evidence type="ECO:0000256" key="1">
    <source>
        <dbReference type="SAM" id="SignalP"/>
    </source>
</evidence>